<organism evidence="3 4">
    <name type="scientific">Hoyosella altamirensis</name>
    <dbReference type="NCBI Taxonomy" id="616997"/>
    <lineage>
        <taxon>Bacteria</taxon>
        <taxon>Bacillati</taxon>
        <taxon>Actinomycetota</taxon>
        <taxon>Actinomycetes</taxon>
        <taxon>Mycobacteriales</taxon>
        <taxon>Hoyosellaceae</taxon>
        <taxon>Hoyosella</taxon>
    </lineage>
</organism>
<dbReference type="EMBL" id="JACHWS010000004">
    <property type="protein sequence ID" value="MBB3039683.1"/>
    <property type="molecule type" value="Genomic_DNA"/>
</dbReference>
<name>A0A839RUX0_9ACTN</name>
<gene>
    <name evidence="3" type="ORF">FHU29_004171</name>
</gene>
<dbReference type="PANTHER" id="PTHR30204">
    <property type="entry name" value="REDOX-CYCLING DRUG-SENSING TRANSCRIPTIONAL ACTIVATOR SOXR"/>
    <property type="match status" value="1"/>
</dbReference>
<keyword evidence="4" id="KW-1185">Reference proteome</keyword>
<protein>
    <submittedName>
        <fullName evidence="3">DNA-binding transcriptional MerR regulator</fullName>
    </submittedName>
</protein>
<dbReference type="SUPFAM" id="SSF46955">
    <property type="entry name" value="Putative DNA-binding domain"/>
    <property type="match status" value="1"/>
</dbReference>
<reference evidence="3 4" key="1">
    <citation type="submission" date="2020-08" db="EMBL/GenBank/DDBJ databases">
        <title>Sequencing the genomes of 1000 actinobacteria strains.</title>
        <authorList>
            <person name="Klenk H.-P."/>
        </authorList>
    </citation>
    <scope>NUCLEOTIDE SEQUENCE [LARGE SCALE GENOMIC DNA]</scope>
    <source>
        <strain evidence="3 4">DSM 45258</strain>
    </source>
</reference>
<sequence length="104" mass="11151">MADGRLPGPLDPGRGVYAISVAAELSGVGVQMLRHYERLGLLAPERTAGGTRRYSEADLALLARIGELVGDGVNLAGVAQILALEERNRELEAMIARLRSRKDV</sequence>
<dbReference type="SMART" id="SM00422">
    <property type="entry name" value="HTH_MERR"/>
    <property type="match status" value="1"/>
</dbReference>
<evidence type="ECO:0000313" key="3">
    <source>
        <dbReference type="EMBL" id="MBB3039683.1"/>
    </source>
</evidence>
<dbReference type="OrthoDB" id="5345718at2"/>
<accession>A0A839RUX0</accession>
<dbReference type="RefSeq" id="WP_064438318.1">
    <property type="nucleotide sequence ID" value="NZ_BDDI01000001.1"/>
</dbReference>
<evidence type="ECO:0000313" key="4">
    <source>
        <dbReference type="Proteomes" id="UP000567922"/>
    </source>
</evidence>
<dbReference type="PRINTS" id="PR00040">
    <property type="entry name" value="HTHMERR"/>
</dbReference>
<dbReference type="GO" id="GO:0003677">
    <property type="term" value="F:DNA binding"/>
    <property type="evidence" value="ECO:0007669"/>
    <property type="project" value="UniProtKB-KW"/>
</dbReference>
<dbReference type="GO" id="GO:0003700">
    <property type="term" value="F:DNA-binding transcription factor activity"/>
    <property type="evidence" value="ECO:0007669"/>
    <property type="project" value="InterPro"/>
</dbReference>
<comment type="caution">
    <text evidence="3">The sequence shown here is derived from an EMBL/GenBank/DDBJ whole genome shotgun (WGS) entry which is preliminary data.</text>
</comment>
<feature type="domain" description="HTH merR-type" evidence="2">
    <location>
        <begin position="16"/>
        <end position="84"/>
    </location>
</feature>
<dbReference type="Gene3D" id="1.10.1660.10">
    <property type="match status" value="1"/>
</dbReference>
<proteinExistence type="predicted"/>
<dbReference type="Pfam" id="PF13411">
    <property type="entry name" value="MerR_1"/>
    <property type="match status" value="1"/>
</dbReference>
<dbReference type="PROSITE" id="PS50937">
    <property type="entry name" value="HTH_MERR_2"/>
    <property type="match status" value="1"/>
</dbReference>
<dbReference type="InterPro" id="IPR009061">
    <property type="entry name" value="DNA-bd_dom_put_sf"/>
</dbReference>
<dbReference type="InterPro" id="IPR000551">
    <property type="entry name" value="MerR-type_HTH_dom"/>
</dbReference>
<dbReference type="Proteomes" id="UP000567922">
    <property type="component" value="Unassembled WGS sequence"/>
</dbReference>
<dbReference type="PANTHER" id="PTHR30204:SF58">
    <property type="entry name" value="HTH-TYPE TRANSCRIPTIONAL REGULATOR YFMP"/>
    <property type="match status" value="1"/>
</dbReference>
<evidence type="ECO:0000256" key="1">
    <source>
        <dbReference type="ARBA" id="ARBA00023125"/>
    </source>
</evidence>
<dbReference type="InterPro" id="IPR047057">
    <property type="entry name" value="MerR_fam"/>
</dbReference>
<keyword evidence="1 3" id="KW-0238">DNA-binding</keyword>
<dbReference type="AlphaFoldDB" id="A0A839RUX0"/>
<evidence type="ECO:0000259" key="2">
    <source>
        <dbReference type="PROSITE" id="PS50937"/>
    </source>
</evidence>